<feature type="domain" description="Sushi" evidence="13">
    <location>
        <begin position="463"/>
        <end position="519"/>
    </location>
</feature>
<feature type="disulfide bond" evidence="11">
    <location>
        <begin position="262"/>
        <end position="289"/>
    </location>
</feature>
<dbReference type="Pfam" id="PF00084">
    <property type="entry name" value="Sushi"/>
    <property type="match status" value="11"/>
</dbReference>
<protein>
    <submittedName>
        <fullName evidence="15">Sushi, von Willebrand factor type A, EGF and pentraxin domain-containing protein 1-like</fullName>
    </submittedName>
</protein>
<feature type="disulfide bond" evidence="11">
    <location>
        <begin position="490"/>
        <end position="517"/>
    </location>
</feature>
<gene>
    <name evidence="15" type="primary">LOC118404866</name>
</gene>
<keyword evidence="10" id="KW-0325">Glycoprotein</keyword>
<dbReference type="InterPro" id="IPR051277">
    <property type="entry name" value="SEZ6_CSMD_C4BPB_Regulators"/>
</dbReference>
<dbReference type="Gene3D" id="2.10.70.10">
    <property type="entry name" value="Complement Module, domain 1"/>
    <property type="match status" value="11"/>
</dbReference>
<dbReference type="GO" id="GO:0005576">
    <property type="term" value="C:extracellular region"/>
    <property type="evidence" value="ECO:0007669"/>
    <property type="project" value="UniProtKB-SubCell"/>
</dbReference>
<dbReference type="InterPro" id="IPR001304">
    <property type="entry name" value="C-type_lectin-like"/>
</dbReference>
<evidence type="ECO:0000256" key="9">
    <source>
        <dbReference type="ARBA" id="ARBA00023157"/>
    </source>
</evidence>
<dbReference type="Gene3D" id="2.10.50.10">
    <property type="entry name" value="Tumor Necrosis Factor Receptor, subunit A, domain 2"/>
    <property type="match status" value="1"/>
</dbReference>
<evidence type="ECO:0000256" key="8">
    <source>
        <dbReference type="ARBA" id="ARBA00022889"/>
    </source>
</evidence>
<comment type="subcellular location">
    <subcellularLocation>
        <location evidence="1">Secreted</location>
    </subcellularLocation>
</comment>
<dbReference type="RefSeq" id="XP_035660139.1">
    <property type="nucleotide sequence ID" value="XM_035804246.1"/>
</dbReference>
<feature type="domain" description="Sushi" evidence="13">
    <location>
        <begin position="520"/>
        <end position="578"/>
    </location>
</feature>
<evidence type="ECO:0000313" key="14">
    <source>
        <dbReference type="Proteomes" id="UP000001554"/>
    </source>
</evidence>
<dbReference type="InterPro" id="IPR016186">
    <property type="entry name" value="C-type_lectin-like/link_sf"/>
</dbReference>
<dbReference type="OMA" id="CRISHIS"/>
<evidence type="ECO:0000256" key="7">
    <source>
        <dbReference type="ARBA" id="ARBA00022837"/>
    </source>
</evidence>
<name>A0A9J7KFA0_BRAFL</name>
<keyword evidence="6" id="KW-0677">Repeat</keyword>
<dbReference type="PANTHER" id="PTHR45656:SF4">
    <property type="entry name" value="PROTEIN CBR-CLEC-78"/>
    <property type="match status" value="1"/>
</dbReference>
<evidence type="ECO:0000256" key="10">
    <source>
        <dbReference type="ARBA" id="ARBA00023180"/>
    </source>
</evidence>
<dbReference type="Pfam" id="PF00059">
    <property type="entry name" value="Lectin_C"/>
    <property type="match status" value="1"/>
</dbReference>
<feature type="domain" description="Sushi" evidence="13">
    <location>
        <begin position="121"/>
        <end position="177"/>
    </location>
</feature>
<dbReference type="PROSITE" id="PS00615">
    <property type="entry name" value="C_TYPE_LECTIN_1"/>
    <property type="match status" value="1"/>
</dbReference>
<accession>A0A9J7KFA0</accession>
<feature type="domain" description="Sushi" evidence="13">
    <location>
        <begin position="579"/>
        <end position="635"/>
    </location>
</feature>
<keyword evidence="4 11" id="KW-0768">Sushi</keyword>
<feature type="domain" description="C-type lectin" evidence="12">
    <location>
        <begin position="965"/>
        <end position="1082"/>
    </location>
</feature>
<feature type="domain" description="Sushi" evidence="13">
    <location>
        <begin position="178"/>
        <end position="234"/>
    </location>
</feature>
<evidence type="ECO:0000256" key="5">
    <source>
        <dbReference type="ARBA" id="ARBA00022729"/>
    </source>
</evidence>
<evidence type="ECO:0000256" key="4">
    <source>
        <dbReference type="ARBA" id="ARBA00022659"/>
    </source>
</evidence>
<dbReference type="GeneID" id="118404866"/>
<evidence type="ECO:0000313" key="15">
    <source>
        <dbReference type="RefSeq" id="XP_035660139.1"/>
    </source>
</evidence>
<reference evidence="15" key="2">
    <citation type="submission" date="2025-08" db="UniProtKB">
        <authorList>
            <consortium name="RefSeq"/>
        </authorList>
    </citation>
    <scope>IDENTIFICATION</scope>
    <source>
        <strain evidence="15">S238N-H82</strain>
        <tissue evidence="15">Testes</tissue>
    </source>
</reference>
<feature type="domain" description="Sushi" evidence="13">
    <location>
        <begin position="7"/>
        <end position="63"/>
    </location>
</feature>
<keyword evidence="3" id="KW-0245">EGF-like domain</keyword>
<keyword evidence="2" id="KW-0964">Secreted</keyword>
<dbReference type="Proteomes" id="UP000001554">
    <property type="component" value="Chromosome 17"/>
</dbReference>
<comment type="caution">
    <text evidence="11">Lacks conserved residue(s) required for the propagation of feature annotation.</text>
</comment>
<evidence type="ECO:0000256" key="3">
    <source>
        <dbReference type="ARBA" id="ARBA00022536"/>
    </source>
</evidence>
<dbReference type="SMART" id="SM00034">
    <property type="entry name" value="CLECT"/>
    <property type="match status" value="1"/>
</dbReference>
<dbReference type="SMART" id="SM01411">
    <property type="entry name" value="Ephrin_rec_like"/>
    <property type="match status" value="1"/>
</dbReference>
<keyword evidence="9 11" id="KW-1015">Disulfide bond</keyword>
<keyword evidence="8" id="KW-0130">Cell adhesion</keyword>
<feature type="disulfide bond" evidence="11">
    <location>
        <begin position="376"/>
        <end position="403"/>
    </location>
</feature>
<dbReference type="KEGG" id="bfo:118404866"/>
<reference evidence="14" key="1">
    <citation type="journal article" date="2020" name="Nat. Ecol. Evol.">
        <title>Deeply conserved synteny resolves early events in vertebrate evolution.</title>
        <authorList>
            <person name="Simakov O."/>
            <person name="Marletaz F."/>
            <person name="Yue J.X."/>
            <person name="O'Connell B."/>
            <person name="Jenkins J."/>
            <person name="Brandt A."/>
            <person name="Calef R."/>
            <person name="Tung C.H."/>
            <person name="Huang T.K."/>
            <person name="Schmutz J."/>
            <person name="Satoh N."/>
            <person name="Yu J.K."/>
            <person name="Putnam N.H."/>
            <person name="Green R.E."/>
            <person name="Rokhsar D.S."/>
        </authorList>
    </citation>
    <scope>NUCLEOTIDE SEQUENCE [LARGE SCALE GENOMIC DNA]</scope>
    <source>
        <strain evidence="14">S238N-H82</strain>
    </source>
</reference>
<keyword evidence="14" id="KW-1185">Reference proteome</keyword>
<dbReference type="InterPro" id="IPR035976">
    <property type="entry name" value="Sushi/SCR/CCP_sf"/>
</dbReference>
<evidence type="ECO:0000256" key="11">
    <source>
        <dbReference type="PROSITE-ProRule" id="PRU00302"/>
    </source>
</evidence>
<keyword evidence="5" id="KW-0732">Signal</keyword>
<dbReference type="SUPFAM" id="SSF57184">
    <property type="entry name" value="Growth factor receptor domain"/>
    <property type="match status" value="1"/>
</dbReference>
<organism evidence="14 15">
    <name type="scientific">Branchiostoma floridae</name>
    <name type="common">Florida lancelet</name>
    <name type="synonym">Amphioxus</name>
    <dbReference type="NCBI Taxonomy" id="7739"/>
    <lineage>
        <taxon>Eukaryota</taxon>
        <taxon>Metazoa</taxon>
        <taxon>Chordata</taxon>
        <taxon>Cephalochordata</taxon>
        <taxon>Leptocardii</taxon>
        <taxon>Amphioxiformes</taxon>
        <taxon>Branchiostomatidae</taxon>
        <taxon>Branchiostoma</taxon>
    </lineage>
</organism>
<evidence type="ECO:0000256" key="1">
    <source>
        <dbReference type="ARBA" id="ARBA00004613"/>
    </source>
</evidence>
<feature type="disulfide bond" evidence="11">
    <location>
        <begin position="91"/>
        <end position="118"/>
    </location>
</feature>
<dbReference type="InterPro" id="IPR018378">
    <property type="entry name" value="C-type_lectin_CS"/>
</dbReference>
<feature type="disulfide bond" evidence="11">
    <location>
        <begin position="433"/>
        <end position="460"/>
    </location>
</feature>
<evidence type="ECO:0000256" key="2">
    <source>
        <dbReference type="ARBA" id="ARBA00022525"/>
    </source>
</evidence>
<dbReference type="SUPFAM" id="SSF57535">
    <property type="entry name" value="Complement control module/SCR domain"/>
    <property type="match status" value="11"/>
</dbReference>
<dbReference type="Pfam" id="PF07699">
    <property type="entry name" value="Ephrin_rec_like"/>
    <property type="match status" value="1"/>
</dbReference>
<dbReference type="PROSITE" id="PS50923">
    <property type="entry name" value="SUSHI"/>
    <property type="match status" value="11"/>
</dbReference>
<dbReference type="SUPFAM" id="SSF56436">
    <property type="entry name" value="C-type lectin-like"/>
    <property type="match status" value="1"/>
</dbReference>
<evidence type="ECO:0000259" key="13">
    <source>
        <dbReference type="PROSITE" id="PS50923"/>
    </source>
</evidence>
<feature type="domain" description="Sushi" evidence="13">
    <location>
        <begin position="349"/>
        <end position="405"/>
    </location>
</feature>
<sequence>MDFVIGVSCATLPTLLHGAITGGTLYGDVLTFACGTGYELYGNSNVTCQADQTWSGTAPLCREILCPPLTPPINGQVTGGNAYGNTVVITCDAGYHLVGNSTRTCQENKLWSGIQPVCEKVSCSQLLAPVNGSVNGGTLFGDSATFTCDSGYEIVGSSSLLCQANQQWTGIQPSCHRVQCPTLPPLMDGQMTGGSLYGDKVTFSCHVGFHLIGSSERICQADQQWSGAQPSCQRKECPPLTAPDHGSITGSNLYGHTVTISCDPGYELDGTGSRTCQADQTWSGVEPTCKAITCADLDPPLNGDVVGDNSYGDTVTFSCSVGFVLTGSANLTCQHDEQWSGSAPICTRKECPLWPTPENVQATGGHLYGDVMAFFCLTGFTLNGNDTSVCQADQTWSGDPPSCDRVQCPALSAPTNGNVHGSFMYEDVVVFTCNEGFELSGTLTVTCQADMTWSSTEPICQKKACPVLDGVVYGTVTGSNLYGDTDTFTCLAGYQLVGDQDRTCLANQTWSGVQPSCQKICCDSPLAIVNGHVQTTNGKSCYGSIATFDCDAGYSLIGSGTATCREDGNWSEVPLCERVCCGEVGYIHSGQAITNGTCYNDVATLTCDPGFQLVSDGPIVCGAEGQWSGNSYCEPNPTCSREDLANPANGHKICYTAHSSGEDRELCTMNCNPPKVYGVDTDIYQCGDHTNWLWMTRQNNRLWFTAVSQCQDPQDPFAFIVMGGLTIESATLTTPYLAAIRRFIREELLRQRLCTPPCRISHISVDEGTRVRLTRETSPIYIVDITIQMYVEHGDQLSLQSNLLPTDMDAYLRQVAVDVKNYLASGAVVIPVDGANLTIEDTGVSMSDPTVGCPVGFRSYDSHCVACPPGSVHVPMSGECAPCPIGTYHNTSAQTDCLPCPGGTTTLKEGSSDVSACKDYSDCNCGPHPCMLTSYGWACQCPTGYVNEDDKCVAISGCPEGSKVLGDVCYTVSNTTATYRQATDACRRQGGLIVAVKSKETQDFIAANSDGKDLWVGLDDVMDEGEFKWSDGADIGSFTYWAPGEPNDASTSSSQDCVHLWPLAGYSWDDQPCDRMEYFVCQFIVPSGPQP</sequence>
<feature type="domain" description="Sushi" evidence="13">
    <location>
        <begin position="406"/>
        <end position="462"/>
    </location>
</feature>
<dbReference type="InterPro" id="IPR000436">
    <property type="entry name" value="Sushi_SCR_CCP_dom"/>
</dbReference>
<dbReference type="PANTHER" id="PTHR45656">
    <property type="entry name" value="PROTEIN CBR-CLEC-78"/>
    <property type="match status" value="1"/>
</dbReference>
<dbReference type="CDD" id="cd00037">
    <property type="entry name" value="CLECT"/>
    <property type="match status" value="1"/>
</dbReference>
<feature type="domain" description="Sushi" evidence="13">
    <location>
        <begin position="235"/>
        <end position="291"/>
    </location>
</feature>
<dbReference type="Gene3D" id="3.10.100.10">
    <property type="entry name" value="Mannose-Binding Protein A, subunit A"/>
    <property type="match status" value="1"/>
</dbReference>
<dbReference type="SMART" id="SM00032">
    <property type="entry name" value="CCP"/>
    <property type="match status" value="11"/>
</dbReference>
<dbReference type="OrthoDB" id="406096at2759"/>
<feature type="domain" description="Sushi" evidence="13">
    <location>
        <begin position="64"/>
        <end position="120"/>
    </location>
</feature>
<proteinExistence type="predicted"/>
<feature type="domain" description="Sushi" evidence="13">
    <location>
        <begin position="292"/>
        <end position="348"/>
    </location>
</feature>
<dbReference type="InterPro" id="IPR011641">
    <property type="entry name" value="Tyr-kin_ephrin_A/B_rcpt-like"/>
</dbReference>
<feature type="disulfide bond" evidence="11">
    <location>
        <begin position="319"/>
        <end position="346"/>
    </location>
</feature>
<evidence type="ECO:0000259" key="12">
    <source>
        <dbReference type="PROSITE" id="PS50041"/>
    </source>
</evidence>
<dbReference type="AlphaFoldDB" id="A0A9J7KFA0"/>
<dbReference type="InterPro" id="IPR016187">
    <property type="entry name" value="CTDL_fold"/>
</dbReference>
<feature type="disulfide bond" evidence="11">
    <location>
        <begin position="148"/>
        <end position="175"/>
    </location>
</feature>
<dbReference type="CDD" id="cd00033">
    <property type="entry name" value="CCP"/>
    <property type="match status" value="11"/>
</dbReference>
<dbReference type="GO" id="GO:0007155">
    <property type="term" value="P:cell adhesion"/>
    <property type="evidence" value="ECO:0007669"/>
    <property type="project" value="UniProtKB-KW"/>
</dbReference>
<dbReference type="InterPro" id="IPR009030">
    <property type="entry name" value="Growth_fac_rcpt_cys_sf"/>
</dbReference>
<evidence type="ECO:0000256" key="6">
    <source>
        <dbReference type="ARBA" id="ARBA00022737"/>
    </source>
</evidence>
<dbReference type="FunFam" id="2.10.70.10:FF:000064">
    <property type="entry name" value="Fibulin 7"/>
    <property type="match status" value="1"/>
</dbReference>
<keyword evidence="7" id="KW-0106">Calcium</keyword>
<feature type="disulfide bond" evidence="11">
    <location>
        <begin position="34"/>
        <end position="61"/>
    </location>
</feature>
<dbReference type="PROSITE" id="PS50041">
    <property type="entry name" value="C_TYPE_LECTIN_2"/>
    <property type="match status" value="1"/>
</dbReference>
<feature type="disulfide bond" evidence="11">
    <location>
        <begin position="205"/>
        <end position="232"/>
    </location>
</feature>